<feature type="compositionally biased region" description="Basic and acidic residues" evidence="6">
    <location>
        <begin position="438"/>
        <end position="448"/>
    </location>
</feature>
<keyword evidence="1 4" id="KW-0963">Cytoplasm</keyword>
<evidence type="ECO:0000313" key="9">
    <source>
        <dbReference type="Proteomes" id="UP001150569"/>
    </source>
</evidence>
<evidence type="ECO:0000256" key="6">
    <source>
        <dbReference type="SAM" id="MobiDB-lite"/>
    </source>
</evidence>
<name>A0A9W8AC37_9FUNG</name>
<evidence type="ECO:0000256" key="3">
    <source>
        <dbReference type="ARBA" id="ARBA00022917"/>
    </source>
</evidence>
<dbReference type="Pfam" id="PF21357">
    <property type="entry name" value="EIF3E_C"/>
    <property type="match status" value="1"/>
</dbReference>
<evidence type="ECO:0000259" key="7">
    <source>
        <dbReference type="PROSITE" id="PS50250"/>
    </source>
</evidence>
<dbReference type="GO" id="GO:0016282">
    <property type="term" value="C:eukaryotic 43S preinitiation complex"/>
    <property type="evidence" value="ECO:0007669"/>
    <property type="project" value="UniProtKB-UniRule"/>
</dbReference>
<dbReference type="GO" id="GO:0071540">
    <property type="term" value="C:eukaryotic translation initiation factor 3 complex, eIF3e"/>
    <property type="evidence" value="ECO:0007669"/>
    <property type="project" value="UniProtKB-UniRule"/>
</dbReference>
<dbReference type="InterPro" id="IPR016650">
    <property type="entry name" value="eIF3e"/>
</dbReference>
<dbReference type="SUPFAM" id="SSF46785">
    <property type="entry name" value="Winged helix' DNA-binding domain"/>
    <property type="match status" value="1"/>
</dbReference>
<feature type="compositionally biased region" description="Low complexity" evidence="6">
    <location>
        <begin position="457"/>
        <end position="469"/>
    </location>
</feature>
<dbReference type="SMART" id="SM01186">
    <property type="entry name" value="eIF3_N"/>
    <property type="match status" value="1"/>
</dbReference>
<dbReference type="SMART" id="SM00088">
    <property type="entry name" value="PINT"/>
    <property type="match status" value="1"/>
</dbReference>
<comment type="subunit">
    <text evidence="4 5">Component of the eukaryotic translation initiation factor 3 (eIF-3) complex.</text>
</comment>
<reference evidence="8" key="1">
    <citation type="submission" date="2022-07" db="EMBL/GenBank/DDBJ databases">
        <title>Phylogenomic reconstructions and comparative analyses of Kickxellomycotina fungi.</title>
        <authorList>
            <person name="Reynolds N.K."/>
            <person name="Stajich J.E."/>
            <person name="Barry K."/>
            <person name="Grigoriev I.V."/>
            <person name="Crous P."/>
            <person name="Smith M.E."/>
        </authorList>
    </citation>
    <scope>NUCLEOTIDE SEQUENCE</scope>
    <source>
        <strain evidence="8">RSA 861</strain>
    </source>
</reference>
<feature type="compositionally biased region" description="Polar residues" evidence="6">
    <location>
        <begin position="471"/>
        <end position="480"/>
    </location>
</feature>
<comment type="caution">
    <text evidence="8">The sequence shown here is derived from an EMBL/GenBank/DDBJ whole genome shotgun (WGS) entry which is preliminary data.</text>
</comment>
<dbReference type="HAMAP" id="MF_03004">
    <property type="entry name" value="eIF3e"/>
    <property type="match status" value="1"/>
</dbReference>
<proteinExistence type="inferred from homology"/>
<dbReference type="AlphaFoldDB" id="A0A9W8AC37"/>
<dbReference type="Pfam" id="PF09440">
    <property type="entry name" value="eIF3_N"/>
    <property type="match status" value="1"/>
</dbReference>
<dbReference type="CDD" id="cd21378">
    <property type="entry name" value="eIF3E"/>
    <property type="match status" value="1"/>
</dbReference>
<comment type="subcellular location">
    <subcellularLocation>
        <location evidence="4 5">Cytoplasm</location>
    </subcellularLocation>
</comment>
<evidence type="ECO:0000256" key="2">
    <source>
        <dbReference type="ARBA" id="ARBA00022540"/>
    </source>
</evidence>
<sequence>MADYDLTQKMIPFLDRQLVFPLLQFLSVKELYDEGDLLQSKYDLLSKTNMVDFTKELYKQIHRIENDPEEFLEQREKVLATLNDLQDNAEKVMEVIENPDVIGSLRQDKYHNMQFLKDNYNFTDEMIETLYHYGKFQYDCGQYGISSDMLYHFRVLSTDNELNLSALWGKLASEILQGNWEAAYEDMQKLRESIDMKAFTDPIQQLQQRTWLIHWSLFVFFNHPKGRDGIVDMFFLPQYLNTIQTSCPWILRYLAAAVITNKRRKNHLRELVKVIEQETYTYRDPVTDFLLAIYVDFDFELAQAKLRESERVLENDFFLVSTLEDYLENARGFVAEAYCRIHQRVDIAELSERINLDVEEGEKWIANLIRDTRMDAKINYKDNTVVVNPSATSLYQQVIEKTKGISFRSQVLTTAIEKRENLIVAGNGNPVAANQSDKAGERGDDKHTGGKHHGKHSSNNNNRSSNAGSFKNKSGSSYSFNKPLRAN</sequence>
<evidence type="ECO:0000256" key="1">
    <source>
        <dbReference type="ARBA" id="ARBA00022490"/>
    </source>
</evidence>
<comment type="function">
    <text evidence="4">Component of the eukaryotic translation initiation factor 3 (eIF-3) complex, which is involved in protein synthesis of a specialized repertoire of mRNAs and, together with other initiation factors, stimulates binding of mRNA and methionyl-tRNAi to the 40S ribosome. The eIF-3 complex specifically targets and initiates translation of a subset of mRNAs involved in cell proliferation.</text>
</comment>
<evidence type="ECO:0000256" key="4">
    <source>
        <dbReference type="HAMAP-Rule" id="MF_03004"/>
    </source>
</evidence>
<protein>
    <recommendedName>
        <fullName evidence="4 5">Eukaryotic translation initiation factor 3 subunit E</fullName>
        <shortName evidence="4">eIF3e</shortName>
    </recommendedName>
</protein>
<dbReference type="OrthoDB" id="417252at2759"/>
<feature type="domain" description="PCI" evidence="7">
    <location>
        <begin position="219"/>
        <end position="392"/>
    </location>
</feature>
<evidence type="ECO:0000313" key="8">
    <source>
        <dbReference type="EMBL" id="KAJ1927901.1"/>
    </source>
</evidence>
<feature type="region of interest" description="Disordered" evidence="6">
    <location>
        <begin position="427"/>
        <end position="487"/>
    </location>
</feature>
<accession>A0A9W8AC37</accession>
<dbReference type="GO" id="GO:0033290">
    <property type="term" value="C:eukaryotic 48S preinitiation complex"/>
    <property type="evidence" value="ECO:0007669"/>
    <property type="project" value="UniProtKB-UniRule"/>
</dbReference>
<dbReference type="InterPro" id="IPR000717">
    <property type="entry name" value="PCI_dom"/>
</dbReference>
<keyword evidence="9" id="KW-1185">Reference proteome</keyword>
<dbReference type="PIRSF" id="PIRSF016255">
    <property type="entry name" value="eIF3e_su6"/>
    <property type="match status" value="1"/>
</dbReference>
<dbReference type="GO" id="GO:0003743">
    <property type="term" value="F:translation initiation factor activity"/>
    <property type="evidence" value="ECO:0007669"/>
    <property type="project" value="UniProtKB-UniRule"/>
</dbReference>
<dbReference type="EMBL" id="JANBPT010000097">
    <property type="protein sequence ID" value="KAJ1927901.1"/>
    <property type="molecule type" value="Genomic_DNA"/>
</dbReference>
<dbReference type="GO" id="GO:0001732">
    <property type="term" value="P:formation of cytoplasmic translation initiation complex"/>
    <property type="evidence" value="ECO:0007669"/>
    <property type="project" value="UniProtKB-UniRule"/>
</dbReference>
<organism evidence="8 9">
    <name type="scientific">Tieghemiomyces parasiticus</name>
    <dbReference type="NCBI Taxonomy" id="78921"/>
    <lineage>
        <taxon>Eukaryota</taxon>
        <taxon>Fungi</taxon>
        <taxon>Fungi incertae sedis</taxon>
        <taxon>Zoopagomycota</taxon>
        <taxon>Kickxellomycotina</taxon>
        <taxon>Dimargaritomycetes</taxon>
        <taxon>Dimargaritales</taxon>
        <taxon>Dimargaritaceae</taxon>
        <taxon>Tieghemiomyces</taxon>
    </lineage>
</organism>
<keyword evidence="2 4" id="KW-0396">Initiation factor</keyword>
<evidence type="ECO:0000256" key="5">
    <source>
        <dbReference type="PIRNR" id="PIRNR016255"/>
    </source>
</evidence>
<keyword evidence="3 4" id="KW-0648">Protein biosynthesis</keyword>
<dbReference type="Proteomes" id="UP001150569">
    <property type="component" value="Unassembled WGS sequence"/>
</dbReference>
<dbReference type="PROSITE" id="PS50250">
    <property type="entry name" value="PCI"/>
    <property type="match status" value="1"/>
</dbReference>
<dbReference type="PANTHER" id="PTHR10317">
    <property type="entry name" value="EUKARYOTIC TRANSLATION INITIATION FACTOR 3 SUBUNIT E"/>
    <property type="match status" value="1"/>
</dbReference>
<dbReference type="Pfam" id="PF01399">
    <property type="entry name" value="PCI"/>
    <property type="match status" value="1"/>
</dbReference>
<dbReference type="InterPro" id="IPR036390">
    <property type="entry name" value="WH_DNA-bd_sf"/>
</dbReference>
<gene>
    <name evidence="8" type="primary">INT6_1</name>
    <name evidence="4" type="synonym">INT6</name>
    <name evidence="8" type="ORF">IWQ60_002545</name>
</gene>
<comment type="similarity">
    <text evidence="4 5">Belongs to the eIF-3 subunit E family.</text>
</comment>
<dbReference type="InterPro" id="IPR019010">
    <property type="entry name" value="eIF3e_N"/>
</dbReference>